<feature type="region of interest" description="Disordered" evidence="1">
    <location>
        <begin position="90"/>
        <end position="212"/>
    </location>
</feature>
<proteinExistence type="predicted"/>
<evidence type="ECO:0008006" key="7">
    <source>
        <dbReference type="Google" id="ProtNLM"/>
    </source>
</evidence>
<protein>
    <recommendedName>
        <fullName evidence="7">DNA repair protein Rad26</fullName>
    </recommendedName>
</protein>
<dbReference type="AlphaFoldDB" id="A0A9P4S7M3"/>
<comment type="caution">
    <text evidence="5">The sequence shown here is derived from an EMBL/GenBank/DDBJ whole genome shotgun (WGS) entry which is preliminary data.</text>
</comment>
<feature type="compositionally biased region" description="Basic and acidic residues" evidence="1">
    <location>
        <begin position="90"/>
        <end position="121"/>
    </location>
</feature>
<evidence type="ECO:0000256" key="1">
    <source>
        <dbReference type="SAM" id="MobiDB-lite"/>
    </source>
</evidence>
<evidence type="ECO:0000259" key="4">
    <source>
        <dbReference type="Pfam" id="PF21048"/>
    </source>
</evidence>
<dbReference type="Proteomes" id="UP000799429">
    <property type="component" value="Unassembled WGS sequence"/>
</dbReference>
<evidence type="ECO:0000313" key="5">
    <source>
        <dbReference type="EMBL" id="KAF2837321.1"/>
    </source>
</evidence>
<dbReference type="OrthoDB" id="5245063at2759"/>
<dbReference type="Pfam" id="PF12331">
    <property type="entry name" value="Rad26-like_helical_rpts"/>
    <property type="match status" value="1"/>
</dbReference>
<reference evidence="5" key="1">
    <citation type="journal article" date="2020" name="Stud. Mycol.">
        <title>101 Dothideomycetes genomes: a test case for predicting lifestyles and emergence of pathogens.</title>
        <authorList>
            <person name="Haridas S."/>
            <person name="Albert R."/>
            <person name="Binder M."/>
            <person name="Bloem J."/>
            <person name="Labutti K."/>
            <person name="Salamov A."/>
            <person name="Andreopoulos B."/>
            <person name="Baker S."/>
            <person name="Barry K."/>
            <person name="Bills G."/>
            <person name="Bluhm B."/>
            <person name="Cannon C."/>
            <person name="Castanera R."/>
            <person name="Culley D."/>
            <person name="Daum C."/>
            <person name="Ezra D."/>
            <person name="Gonzalez J."/>
            <person name="Henrissat B."/>
            <person name="Kuo A."/>
            <person name="Liang C."/>
            <person name="Lipzen A."/>
            <person name="Lutzoni F."/>
            <person name="Magnuson J."/>
            <person name="Mondo S."/>
            <person name="Nolan M."/>
            <person name="Ohm R."/>
            <person name="Pangilinan J."/>
            <person name="Park H.-J."/>
            <person name="Ramirez L."/>
            <person name="Alfaro M."/>
            <person name="Sun H."/>
            <person name="Tritt A."/>
            <person name="Yoshinaga Y."/>
            <person name="Zwiers L.-H."/>
            <person name="Turgeon B."/>
            <person name="Goodwin S."/>
            <person name="Spatafora J."/>
            <person name="Crous P."/>
            <person name="Grigoriev I."/>
        </authorList>
    </citation>
    <scope>NUCLEOTIDE SEQUENCE</scope>
    <source>
        <strain evidence="5">CBS 101060</strain>
    </source>
</reference>
<accession>A0A9P4S7M3</accession>
<feature type="region of interest" description="Disordered" evidence="1">
    <location>
        <begin position="1"/>
        <end position="23"/>
    </location>
</feature>
<evidence type="ECO:0000313" key="6">
    <source>
        <dbReference type="Proteomes" id="UP000799429"/>
    </source>
</evidence>
<evidence type="ECO:0000259" key="2">
    <source>
        <dbReference type="Pfam" id="PF12331"/>
    </source>
</evidence>
<keyword evidence="6" id="KW-1185">Reference proteome</keyword>
<feature type="domain" description="Rad26-like C-terminal" evidence="3">
    <location>
        <begin position="582"/>
        <end position="644"/>
    </location>
</feature>
<dbReference type="EMBL" id="MU006100">
    <property type="protein sequence ID" value="KAF2837321.1"/>
    <property type="molecule type" value="Genomic_DNA"/>
</dbReference>
<feature type="domain" description="Rad26-like N-terminal" evidence="4">
    <location>
        <begin position="245"/>
        <end position="290"/>
    </location>
</feature>
<dbReference type="Pfam" id="PF21048">
    <property type="entry name" value="Rad26-like_N"/>
    <property type="match status" value="1"/>
</dbReference>
<evidence type="ECO:0000259" key="3">
    <source>
        <dbReference type="Pfam" id="PF21046"/>
    </source>
</evidence>
<gene>
    <name evidence="5" type="ORF">M501DRAFT_937898</name>
</gene>
<dbReference type="InterPro" id="IPR048380">
    <property type="entry name" value="Rad26-like_N"/>
</dbReference>
<feature type="domain" description="Rad26-like helical repeats" evidence="2">
    <location>
        <begin position="351"/>
        <end position="573"/>
    </location>
</feature>
<name>A0A9P4S7M3_9PEZI</name>
<organism evidence="5 6">
    <name type="scientific">Patellaria atrata CBS 101060</name>
    <dbReference type="NCBI Taxonomy" id="1346257"/>
    <lineage>
        <taxon>Eukaryota</taxon>
        <taxon>Fungi</taxon>
        <taxon>Dikarya</taxon>
        <taxon>Ascomycota</taxon>
        <taxon>Pezizomycotina</taxon>
        <taxon>Dothideomycetes</taxon>
        <taxon>Dothideomycetes incertae sedis</taxon>
        <taxon>Patellariales</taxon>
        <taxon>Patellariaceae</taxon>
        <taxon>Patellaria</taxon>
    </lineage>
</organism>
<sequence length="650" mass="72708">MDYQDEGFDRQGHTFEGGNITSNTQINLAEMQQRIAELEREKEALIKSNEDAKNTALSKAGEIAIVRRNQEKSTKEYERRISVMQKLHADALSKQKSELENIKKEKEKMETSNRFLEHDLVQEAGKAKASRRLLREPSGPRPGGSANSSPAATPKKHRTLPFRDGFDDEDLVMTSPSKTRERTKASTPRAGSKRKRPIEDSPSLELPLSEPRSLPQLIREESQLAPDIDSNALARLSAEGRKFKFLQRLLTHRPPEQRETILESLTKFAYPSDPNQSLASRIYDQLTILAVGKDHDDFPRKFILVVISLWRQCVAERYFAPLYLILDALQFLLAYEPMATRASLVEDITPLAIATADVVAIPIGRASKNPTAASNKDGPLHRQHCAEIDVYECLLVLHTTVLSCVTSPTQLITFWQLISYDFILLMLMSAQPLPQIMLMLRLLTTSPLFNTFGAILPGLETTPQQQHQQSVNEANTIERLTLLLHETPKPAEEDATPYSALEIAELRLAVLDVFASMTLSPHAGRALALHRTALARLVRFLQDAINALYAYHLLTHNLTTRAVNLSIKLIFLLCTNFKEEVNIREKLSAVPGASHKFLVALTRLAFSEQVCLEEGIEEESGEMAHGLLDECLSPEEGEALLEVFSNVGSG</sequence>
<dbReference type="Pfam" id="PF21046">
    <property type="entry name" value="Rad26-like_C"/>
    <property type="match status" value="1"/>
</dbReference>
<dbReference type="InterPro" id="IPR022093">
    <property type="entry name" value="Rad26-like_helical"/>
</dbReference>
<dbReference type="InterPro" id="IPR048379">
    <property type="entry name" value="Rad26-like_C"/>
</dbReference>
<feature type="compositionally biased region" description="Low complexity" evidence="1">
    <location>
        <begin position="201"/>
        <end position="212"/>
    </location>
</feature>